<feature type="non-terminal residue" evidence="1">
    <location>
        <position position="1"/>
    </location>
</feature>
<organism evidence="1 2">
    <name type="scientific">Xenoophorus captivus</name>
    <dbReference type="NCBI Taxonomy" id="1517983"/>
    <lineage>
        <taxon>Eukaryota</taxon>
        <taxon>Metazoa</taxon>
        <taxon>Chordata</taxon>
        <taxon>Craniata</taxon>
        <taxon>Vertebrata</taxon>
        <taxon>Euteleostomi</taxon>
        <taxon>Actinopterygii</taxon>
        <taxon>Neopterygii</taxon>
        <taxon>Teleostei</taxon>
        <taxon>Neoteleostei</taxon>
        <taxon>Acanthomorphata</taxon>
        <taxon>Ovalentaria</taxon>
        <taxon>Atherinomorphae</taxon>
        <taxon>Cyprinodontiformes</taxon>
        <taxon>Goodeidae</taxon>
        <taxon>Xenoophorus</taxon>
    </lineage>
</organism>
<evidence type="ECO:0000313" key="2">
    <source>
        <dbReference type="Proteomes" id="UP001434883"/>
    </source>
</evidence>
<proteinExistence type="predicted"/>
<dbReference type="EMBL" id="JAHRIN010067244">
    <property type="protein sequence ID" value="MEQ2214144.1"/>
    <property type="molecule type" value="Genomic_DNA"/>
</dbReference>
<reference evidence="1 2" key="1">
    <citation type="submission" date="2021-06" db="EMBL/GenBank/DDBJ databases">
        <authorList>
            <person name="Palmer J.M."/>
        </authorList>
    </citation>
    <scope>NUCLEOTIDE SEQUENCE [LARGE SCALE GENOMIC DNA]</scope>
    <source>
        <strain evidence="1 2">XC_2019</strain>
        <tissue evidence="1">Muscle</tissue>
    </source>
</reference>
<comment type="caution">
    <text evidence="1">The sequence shown here is derived from an EMBL/GenBank/DDBJ whole genome shotgun (WGS) entry which is preliminary data.</text>
</comment>
<keyword evidence="2" id="KW-1185">Reference proteome</keyword>
<dbReference type="Proteomes" id="UP001434883">
    <property type="component" value="Unassembled WGS sequence"/>
</dbReference>
<gene>
    <name evidence="1" type="ORF">XENOCAPTIV_011807</name>
</gene>
<name>A0ABV0S0R4_9TELE</name>
<evidence type="ECO:0000313" key="1">
    <source>
        <dbReference type="EMBL" id="MEQ2214144.1"/>
    </source>
</evidence>
<accession>A0ABV0S0R4</accession>
<sequence length="145" mass="15963">NVFGSLQVTFSELQVKTHPLKQSATDNKDEEVRIPKRLFLGMYRETLAVVHPPSLSVSTPSVFLMLDDHPANPHLPPTNNCHHVSVKSELLSPACSSICFGLGTVEHVHFESTVAAALLHVNVHALTAVKDELYLNKLCGFCMFC</sequence>
<protein>
    <submittedName>
        <fullName evidence="1">Uncharacterized protein</fullName>
    </submittedName>
</protein>